<dbReference type="PIRSF" id="PIRSF017082">
    <property type="entry name" value="YflP"/>
    <property type="match status" value="1"/>
</dbReference>
<name>A0A927I2B1_9HYPH</name>
<organism evidence="3 4">
    <name type="scientific">Bosea spartocytisi</name>
    <dbReference type="NCBI Taxonomy" id="2773451"/>
    <lineage>
        <taxon>Bacteria</taxon>
        <taxon>Pseudomonadati</taxon>
        <taxon>Pseudomonadota</taxon>
        <taxon>Alphaproteobacteria</taxon>
        <taxon>Hyphomicrobiales</taxon>
        <taxon>Boseaceae</taxon>
        <taxon>Bosea</taxon>
    </lineage>
</organism>
<dbReference type="AlphaFoldDB" id="A0A927I2B1"/>
<dbReference type="SUPFAM" id="SSF53850">
    <property type="entry name" value="Periplasmic binding protein-like II"/>
    <property type="match status" value="1"/>
</dbReference>
<proteinExistence type="inferred from homology"/>
<keyword evidence="2" id="KW-0732">Signal</keyword>
<evidence type="ECO:0000256" key="2">
    <source>
        <dbReference type="SAM" id="SignalP"/>
    </source>
</evidence>
<gene>
    <name evidence="3" type="ORF">IED13_23160</name>
</gene>
<dbReference type="Gene3D" id="3.40.190.10">
    <property type="entry name" value="Periplasmic binding protein-like II"/>
    <property type="match status" value="1"/>
</dbReference>
<dbReference type="RefSeq" id="WP_191125609.1">
    <property type="nucleotide sequence ID" value="NZ_JACXWY010000020.1"/>
</dbReference>
<dbReference type="EMBL" id="JACXWY010000020">
    <property type="protein sequence ID" value="MBD3848606.1"/>
    <property type="molecule type" value="Genomic_DNA"/>
</dbReference>
<dbReference type="CDD" id="cd07012">
    <property type="entry name" value="PBP2_Bug_TTT"/>
    <property type="match status" value="1"/>
</dbReference>
<dbReference type="Proteomes" id="UP000619295">
    <property type="component" value="Unassembled WGS sequence"/>
</dbReference>
<sequence length="326" mass="34138">MKTLDRRALLSCLAGSLLVDTAARAQSWPQKPITVVVPQSAGSSPDILCRMIAERMARSLGQQLVVENKPGAANVVGTQAVVRAAPDGYALLFTTSAGLVTNPFTFKKLSYDPLRDLSAVAFIARSNQVIVVNPSVKATSLAELIALEKEKPGSLSIAVDGPRNLSGILGQAINKAAGTRFVLVPYNTISSAVQDTVTGRTEVAILSVSVAEAHIEEKALRPIAAAGTRRIASMPDLPAITEILPSADLQAWFMMMAPAGLPAAIAEQLAKAVSQATADPELQRAAAKLGFEFEADATTPASAAAFLRSQYDSAAKLIPTLGIEPQ</sequence>
<evidence type="ECO:0000313" key="3">
    <source>
        <dbReference type="EMBL" id="MBD3848606.1"/>
    </source>
</evidence>
<protein>
    <submittedName>
        <fullName evidence="3">Tripartite tricarboxylate transporter substrate binding protein</fullName>
    </submittedName>
</protein>
<accession>A0A927I2B1</accession>
<comment type="caution">
    <text evidence="3">The sequence shown here is derived from an EMBL/GenBank/DDBJ whole genome shotgun (WGS) entry which is preliminary data.</text>
</comment>
<reference evidence="3" key="1">
    <citation type="submission" date="2020-09" db="EMBL/GenBank/DDBJ databases">
        <title>Bosea spartocytisi sp. nov. a root nodule endophyte of Spartocytisus supranubius in the high mountain ecosystem fo the Teide National Park (Canary Islands, Spain).</title>
        <authorList>
            <person name="Pulido-Suarez L."/>
            <person name="Peix A."/>
            <person name="Igual J.M."/>
            <person name="Socas-Perez N."/>
            <person name="Velazquez E."/>
            <person name="Flores-Felix J.D."/>
            <person name="Leon-Barrios M."/>
        </authorList>
    </citation>
    <scope>NUCLEOTIDE SEQUENCE</scope>
    <source>
        <strain evidence="3">SSUT16</strain>
    </source>
</reference>
<dbReference type="InterPro" id="IPR042100">
    <property type="entry name" value="Bug_dom1"/>
</dbReference>
<dbReference type="Gene3D" id="3.40.190.150">
    <property type="entry name" value="Bordetella uptake gene, domain 1"/>
    <property type="match status" value="1"/>
</dbReference>
<comment type="similarity">
    <text evidence="1">Belongs to the UPF0065 (bug) family.</text>
</comment>
<feature type="signal peptide" evidence="2">
    <location>
        <begin position="1"/>
        <end position="25"/>
    </location>
</feature>
<evidence type="ECO:0000256" key="1">
    <source>
        <dbReference type="ARBA" id="ARBA00006987"/>
    </source>
</evidence>
<dbReference type="InterPro" id="IPR005064">
    <property type="entry name" value="BUG"/>
</dbReference>
<dbReference type="PANTHER" id="PTHR42928:SF5">
    <property type="entry name" value="BLR1237 PROTEIN"/>
    <property type="match status" value="1"/>
</dbReference>
<evidence type="ECO:0000313" key="4">
    <source>
        <dbReference type="Proteomes" id="UP000619295"/>
    </source>
</evidence>
<dbReference type="Pfam" id="PF03401">
    <property type="entry name" value="TctC"/>
    <property type="match status" value="1"/>
</dbReference>
<keyword evidence="4" id="KW-1185">Reference proteome</keyword>
<dbReference type="PANTHER" id="PTHR42928">
    <property type="entry name" value="TRICARBOXYLATE-BINDING PROTEIN"/>
    <property type="match status" value="1"/>
</dbReference>
<feature type="chain" id="PRO_5037864183" evidence="2">
    <location>
        <begin position="26"/>
        <end position="326"/>
    </location>
</feature>